<feature type="chain" id="PRO_5047382546" evidence="1">
    <location>
        <begin position="29"/>
        <end position="183"/>
    </location>
</feature>
<feature type="domain" description="HTH marR-type" evidence="2">
    <location>
        <begin position="1"/>
        <end position="134"/>
    </location>
</feature>
<evidence type="ECO:0000256" key="1">
    <source>
        <dbReference type="SAM" id="SignalP"/>
    </source>
</evidence>
<dbReference type="InterPro" id="IPR000835">
    <property type="entry name" value="HTH_MarR-typ"/>
</dbReference>
<dbReference type="PRINTS" id="PR00598">
    <property type="entry name" value="HTHMARR"/>
</dbReference>
<reference evidence="4" key="1">
    <citation type="journal article" date="2019" name="Int. J. Syst. Evol. Microbiol.">
        <title>The Global Catalogue of Microorganisms (GCM) 10K type strain sequencing project: providing services to taxonomists for standard genome sequencing and annotation.</title>
        <authorList>
            <consortium name="The Broad Institute Genomics Platform"/>
            <consortium name="The Broad Institute Genome Sequencing Center for Infectious Disease"/>
            <person name="Wu L."/>
            <person name="Ma J."/>
        </authorList>
    </citation>
    <scope>NUCLEOTIDE SEQUENCE [LARGE SCALE GENOMIC DNA]</scope>
    <source>
        <strain evidence="4">KCTC 42087</strain>
    </source>
</reference>
<dbReference type="RefSeq" id="WP_378284247.1">
    <property type="nucleotide sequence ID" value="NZ_JBHSON010000033.1"/>
</dbReference>
<dbReference type="PANTHER" id="PTHR33164">
    <property type="entry name" value="TRANSCRIPTIONAL REGULATOR, MARR FAMILY"/>
    <property type="match status" value="1"/>
</dbReference>
<proteinExistence type="predicted"/>
<dbReference type="EMBL" id="JBHSON010000033">
    <property type="protein sequence ID" value="MFC5748573.1"/>
    <property type="molecule type" value="Genomic_DNA"/>
</dbReference>
<dbReference type="Gene3D" id="1.10.10.10">
    <property type="entry name" value="Winged helix-like DNA-binding domain superfamily/Winged helix DNA-binding domain"/>
    <property type="match status" value="1"/>
</dbReference>
<keyword evidence="4" id="KW-1185">Reference proteome</keyword>
<evidence type="ECO:0000313" key="3">
    <source>
        <dbReference type="EMBL" id="MFC5748573.1"/>
    </source>
</evidence>
<dbReference type="PANTHER" id="PTHR33164:SF43">
    <property type="entry name" value="HTH-TYPE TRANSCRIPTIONAL REPRESSOR YETL"/>
    <property type="match status" value="1"/>
</dbReference>
<keyword evidence="1" id="KW-0732">Signal</keyword>
<dbReference type="PROSITE" id="PS50995">
    <property type="entry name" value="HTH_MARR_2"/>
    <property type="match status" value="1"/>
</dbReference>
<dbReference type="SUPFAM" id="SSF46785">
    <property type="entry name" value="Winged helix' DNA-binding domain"/>
    <property type="match status" value="1"/>
</dbReference>
<dbReference type="SMART" id="SM00347">
    <property type="entry name" value="HTH_MARR"/>
    <property type="match status" value="1"/>
</dbReference>
<comment type="caution">
    <text evidence="3">The sequence shown here is derived from an EMBL/GenBank/DDBJ whole genome shotgun (WGS) entry which is preliminary data.</text>
</comment>
<dbReference type="Pfam" id="PF12802">
    <property type="entry name" value="MarR_2"/>
    <property type="match status" value="1"/>
</dbReference>
<dbReference type="Proteomes" id="UP001596074">
    <property type="component" value="Unassembled WGS sequence"/>
</dbReference>
<evidence type="ECO:0000313" key="4">
    <source>
        <dbReference type="Proteomes" id="UP001596074"/>
    </source>
</evidence>
<accession>A0ABW1A1B3</accession>
<feature type="signal peptide" evidence="1">
    <location>
        <begin position="1"/>
        <end position="28"/>
    </location>
</feature>
<protein>
    <submittedName>
        <fullName evidence="3">MarR family winged helix-turn-helix transcriptional regulator</fullName>
    </submittedName>
</protein>
<dbReference type="InterPro" id="IPR039422">
    <property type="entry name" value="MarR/SlyA-like"/>
</dbReference>
<evidence type="ECO:0000259" key="2">
    <source>
        <dbReference type="PROSITE" id="PS50995"/>
    </source>
</evidence>
<sequence length="183" mass="18620">MHDSRTANLLGATALAVTDLVLAGAARAAGVAPSGAAALVVLAASPEVTVTELGRRVGLTQSAAVRMVDGLAAAGLVERGRGPGRAVPVRLTGRGRSTARELLAARDAPLAAALDALGAGERETLADLLSRLLTRLYNEVGDAERMCRLCDRDACTAGAACPVGAAERRRTRERDDGAGREGG</sequence>
<dbReference type="InterPro" id="IPR036388">
    <property type="entry name" value="WH-like_DNA-bd_sf"/>
</dbReference>
<gene>
    <name evidence="3" type="ORF">ACFPZN_23410</name>
</gene>
<name>A0ABW1A1B3_9ACTN</name>
<dbReference type="InterPro" id="IPR036390">
    <property type="entry name" value="WH_DNA-bd_sf"/>
</dbReference>
<organism evidence="3 4">
    <name type="scientific">Actinomadura rugatobispora</name>
    <dbReference type="NCBI Taxonomy" id="1994"/>
    <lineage>
        <taxon>Bacteria</taxon>
        <taxon>Bacillati</taxon>
        <taxon>Actinomycetota</taxon>
        <taxon>Actinomycetes</taxon>
        <taxon>Streptosporangiales</taxon>
        <taxon>Thermomonosporaceae</taxon>
        <taxon>Actinomadura</taxon>
    </lineage>
</organism>